<dbReference type="PANTHER" id="PTHR13812:SF19">
    <property type="entry name" value="KETIMINE REDUCTASE MU-CRYSTALLIN"/>
    <property type="match status" value="1"/>
</dbReference>
<dbReference type="GO" id="GO:0016491">
    <property type="term" value="F:oxidoreductase activity"/>
    <property type="evidence" value="ECO:0007669"/>
    <property type="project" value="UniProtKB-ARBA"/>
</dbReference>
<dbReference type="Pfam" id="PF02423">
    <property type="entry name" value="OCD_Mu_crystall"/>
    <property type="match status" value="1"/>
</dbReference>
<dbReference type="Gene3D" id="3.30.1780.10">
    <property type="entry name" value="ornithine cyclodeaminase, domain 1"/>
    <property type="match status" value="1"/>
</dbReference>
<accession>S8D1T8</accession>
<protein>
    <recommendedName>
        <fullName evidence="4">Ornithine cyclodeaminase</fullName>
    </recommendedName>
</protein>
<reference evidence="2 3" key="1">
    <citation type="journal article" date="2013" name="BMC Genomics">
        <title>The miniature genome of a carnivorous plant Genlisea aurea contains a low number of genes and short non-coding sequences.</title>
        <authorList>
            <person name="Leushkin E.V."/>
            <person name="Sutormin R.A."/>
            <person name="Nabieva E.R."/>
            <person name="Penin A.A."/>
            <person name="Kondrashov A.S."/>
            <person name="Logacheva M.D."/>
        </authorList>
    </citation>
    <scope>NUCLEOTIDE SEQUENCE [LARGE SCALE GENOMIC DNA]</scope>
</reference>
<comment type="caution">
    <text evidence="2">The sequence shown here is derived from an EMBL/GenBank/DDBJ whole genome shotgun (WGS) entry which is preliminary data.</text>
</comment>
<evidence type="ECO:0000313" key="3">
    <source>
        <dbReference type="Proteomes" id="UP000015453"/>
    </source>
</evidence>
<dbReference type="AlphaFoldDB" id="S8D1T8"/>
<evidence type="ECO:0000313" key="2">
    <source>
        <dbReference type="EMBL" id="EPS71306.1"/>
    </source>
</evidence>
<dbReference type="InterPro" id="IPR003462">
    <property type="entry name" value="ODC_Mu_crystall"/>
</dbReference>
<comment type="similarity">
    <text evidence="1">Belongs to the ornithine cyclodeaminase/mu-crystallin family.</text>
</comment>
<dbReference type="InterPro" id="IPR036291">
    <property type="entry name" value="NAD(P)-bd_dom_sf"/>
</dbReference>
<dbReference type="FunFam" id="3.40.50.720:FF:000311">
    <property type="entry name" value="Ornithine cyclodeaminase"/>
    <property type="match status" value="1"/>
</dbReference>
<dbReference type="OrthoDB" id="41492at2759"/>
<dbReference type="PIRSF" id="PIRSF001439">
    <property type="entry name" value="CryM"/>
    <property type="match status" value="1"/>
</dbReference>
<dbReference type="GO" id="GO:0005737">
    <property type="term" value="C:cytoplasm"/>
    <property type="evidence" value="ECO:0007669"/>
    <property type="project" value="TreeGrafter"/>
</dbReference>
<feature type="non-terminal residue" evidence="2">
    <location>
        <position position="1"/>
    </location>
</feature>
<dbReference type="EMBL" id="AUSU01001315">
    <property type="protein sequence ID" value="EPS71306.1"/>
    <property type="molecule type" value="Genomic_DNA"/>
</dbReference>
<dbReference type="Proteomes" id="UP000015453">
    <property type="component" value="Unassembled WGS sequence"/>
</dbReference>
<dbReference type="Gene3D" id="3.40.50.720">
    <property type="entry name" value="NAD(P)-binding Rossmann-like Domain"/>
    <property type="match status" value="1"/>
</dbReference>
<gene>
    <name evidence="2" type="ORF">M569_03452</name>
</gene>
<dbReference type="PANTHER" id="PTHR13812">
    <property type="entry name" value="KETIMINE REDUCTASE MU-CRYSTALLIN"/>
    <property type="match status" value="1"/>
</dbReference>
<organism evidence="2 3">
    <name type="scientific">Genlisea aurea</name>
    <dbReference type="NCBI Taxonomy" id="192259"/>
    <lineage>
        <taxon>Eukaryota</taxon>
        <taxon>Viridiplantae</taxon>
        <taxon>Streptophyta</taxon>
        <taxon>Embryophyta</taxon>
        <taxon>Tracheophyta</taxon>
        <taxon>Spermatophyta</taxon>
        <taxon>Magnoliopsida</taxon>
        <taxon>eudicotyledons</taxon>
        <taxon>Gunneridae</taxon>
        <taxon>Pentapetalae</taxon>
        <taxon>asterids</taxon>
        <taxon>lamiids</taxon>
        <taxon>Lamiales</taxon>
        <taxon>Lentibulariaceae</taxon>
        <taxon>Genlisea</taxon>
    </lineage>
</organism>
<dbReference type="GO" id="GO:0019752">
    <property type="term" value="P:carboxylic acid metabolic process"/>
    <property type="evidence" value="ECO:0007669"/>
    <property type="project" value="UniProtKB-ARBA"/>
</dbReference>
<dbReference type="InterPro" id="IPR023401">
    <property type="entry name" value="ODC_N"/>
</dbReference>
<keyword evidence="3" id="KW-1185">Reference proteome</keyword>
<name>S8D1T8_9LAMI</name>
<evidence type="ECO:0008006" key="4">
    <source>
        <dbReference type="Google" id="ProtNLM"/>
    </source>
</evidence>
<proteinExistence type="inferred from homology"/>
<sequence length="314" mass="33863">ISISGVEIPRLITHRSLINHLQKMLPMIAAETHSPLRHIHRTGNSSSFILMPSWSTSPLLPYIGAKLVTHHSGNSAVNLPGVHAVYALFESLTGRPLAFIDATELTLYRTACVSALASSYLSREDSATLVAVGAGALAPHLVKAHLIVRPNIKRILVWNRTHEKAGIMADNLRKDPQFRGISVECVSDLEEAVRSGDIITCATNSEVALVKGVDLKKGAHLDLVGSFTPAMRECDEEAVRRGRVFVDTEAAAVEAGELAGAVDVVEGELVDVVKGEKKGRMNSEEITVFKSVGSAMVDLLAAQIVYENYTQQAI</sequence>
<evidence type="ECO:0000256" key="1">
    <source>
        <dbReference type="ARBA" id="ARBA00008903"/>
    </source>
</evidence>
<dbReference type="SUPFAM" id="SSF51735">
    <property type="entry name" value="NAD(P)-binding Rossmann-fold domains"/>
    <property type="match status" value="1"/>
</dbReference>